<dbReference type="InterPro" id="IPR008978">
    <property type="entry name" value="HSP20-like_chaperone"/>
</dbReference>
<keyword evidence="6" id="KW-1185">Reference proteome</keyword>
<feature type="non-terminal residue" evidence="5">
    <location>
        <position position="212"/>
    </location>
</feature>
<dbReference type="AlphaFoldDB" id="A0A9W8J2T0"/>
<proteinExistence type="inferred from homology"/>
<comment type="similarity">
    <text evidence="1 2">Belongs to the small heat shock protein (HSP20) family.</text>
</comment>
<evidence type="ECO:0000256" key="2">
    <source>
        <dbReference type="RuleBase" id="RU003616"/>
    </source>
</evidence>
<feature type="domain" description="SHSP" evidence="4">
    <location>
        <begin position="52"/>
        <end position="204"/>
    </location>
</feature>
<evidence type="ECO:0000313" key="5">
    <source>
        <dbReference type="EMBL" id="KAJ2925289.1"/>
    </source>
</evidence>
<dbReference type="PROSITE" id="PS01031">
    <property type="entry name" value="SHSP"/>
    <property type="match status" value="1"/>
</dbReference>
<sequence length="212" mass="22626">MSSKASRSSALSNADMATNPMFQRAVERVANFKCAQAIRAGRLRLVQEPNPALPMRFTPRMDLVDDPITNTRIAIFELPGIKTADVTLQIQRGNLIITGERRPPPAVQKALESARTSLARNPVAAANSIAAGDMADDSESSNPSPTPSLAFHELRFGQFGRAIPVPEGIKESDVTAALQDGMLTVTWPQNPAARSVQSVTPPVSPITGTSAQ</sequence>
<dbReference type="InterPro" id="IPR002068">
    <property type="entry name" value="A-crystallin/Hsp20_dom"/>
</dbReference>
<dbReference type="Proteomes" id="UP001140091">
    <property type="component" value="Unassembled WGS sequence"/>
</dbReference>
<feature type="region of interest" description="Disordered" evidence="3">
    <location>
        <begin position="192"/>
        <end position="212"/>
    </location>
</feature>
<evidence type="ECO:0000256" key="3">
    <source>
        <dbReference type="SAM" id="MobiDB-lite"/>
    </source>
</evidence>
<dbReference type="CDD" id="cd06464">
    <property type="entry name" value="ACD_sHsps-like"/>
    <property type="match status" value="1"/>
</dbReference>
<protein>
    <recommendedName>
        <fullName evidence="4">SHSP domain-containing protein</fullName>
    </recommendedName>
</protein>
<organism evidence="5 6">
    <name type="scientific">Candolleomyces eurysporus</name>
    <dbReference type="NCBI Taxonomy" id="2828524"/>
    <lineage>
        <taxon>Eukaryota</taxon>
        <taxon>Fungi</taxon>
        <taxon>Dikarya</taxon>
        <taxon>Basidiomycota</taxon>
        <taxon>Agaricomycotina</taxon>
        <taxon>Agaricomycetes</taxon>
        <taxon>Agaricomycetidae</taxon>
        <taxon>Agaricales</taxon>
        <taxon>Agaricineae</taxon>
        <taxon>Psathyrellaceae</taxon>
        <taxon>Candolleomyces</taxon>
    </lineage>
</organism>
<dbReference type="Pfam" id="PF00011">
    <property type="entry name" value="HSP20"/>
    <property type="match status" value="1"/>
</dbReference>
<dbReference type="SUPFAM" id="SSF49764">
    <property type="entry name" value="HSP20-like chaperones"/>
    <property type="match status" value="1"/>
</dbReference>
<evidence type="ECO:0000256" key="1">
    <source>
        <dbReference type="PROSITE-ProRule" id="PRU00285"/>
    </source>
</evidence>
<evidence type="ECO:0000259" key="4">
    <source>
        <dbReference type="PROSITE" id="PS01031"/>
    </source>
</evidence>
<accession>A0A9W8J2T0</accession>
<feature type="compositionally biased region" description="Polar residues" evidence="3">
    <location>
        <begin position="195"/>
        <end position="212"/>
    </location>
</feature>
<name>A0A9W8J2T0_9AGAR</name>
<gene>
    <name evidence="5" type="ORF">H1R20_g11801</name>
</gene>
<comment type="caution">
    <text evidence="5">The sequence shown here is derived from an EMBL/GenBank/DDBJ whole genome shotgun (WGS) entry which is preliminary data.</text>
</comment>
<reference evidence="5" key="1">
    <citation type="submission" date="2022-06" db="EMBL/GenBank/DDBJ databases">
        <title>Genome Sequence of Candolleomyces eurysporus.</title>
        <authorList>
            <person name="Buettner E."/>
        </authorList>
    </citation>
    <scope>NUCLEOTIDE SEQUENCE</scope>
    <source>
        <strain evidence="5">VTCC 930004</strain>
    </source>
</reference>
<dbReference type="EMBL" id="JANBPK010001190">
    <property type="protein sequence ID" value="KAJ2925289.1"/>
    <property type="molecule type" value="Genomic_DNA"/>
</dbReference>
<dbReference type="Gene3D" id="2.60.40.790">
    <property type="match status" value="1"/>
</dbReference>
<evidence type="ECO:0000313" key="6">
    <source>
        <dbReference type="Proteomes" id="UP001140091"/>
    </source>
</evidence>
<dbReference type="OrthoDB" id="1431247at2759"/>